<dbReference type="GO" id="GO:0016324">
    <property type="term" value="C:apical plasma membrane"/>
    <property type="evidence" value="ECO:0007669"/>
    <property type="project" value="UniProtKB-SubCell"/>
</dbReference>
<keyword evidence="12 24" id="KW-0378">Hydrolase</keyword>
<dbReference type="GO" id="GO:0098552">
    <property type="term" value="C:side of membrane"/>
    <property type="evidence" value="ECO:0007669"/>
    <property type="project" value="UniProtKB-KW"/>
</dbReference>
<comment type="catalytic activity">
    <reaction evidence="22">
        <text>leukotriene D4 + H2O = leukotriene E4 + glycine</text>
        <dbReference type="Rhea" id="RHEA:48616"/>
        <dbReference type="ChEBI" id="CHEBI:15377"/>
        <dbReference type="ChEBI" id="CHEBI:57305"/>
        <dbReference type="ChEBI" id="CHEBI:57462"/>
        <dbReference type="ChEBI" id="CHEBI:63166"/>
    </reaction>
</comment>
<dbReference type="Ensembl" id="ENSGALT00010019159.1">
    <property type="protein sequence ID" value="ENSGALP00010010708.1"/>
    <property type="gene ID" value="ENSGALG00010008034.1"/>
</dbReference>
<dbReference type="Proteomes" id="UP000000539">
    <property type="component" value="Chromosome 11"/>
</dbReference>
<dbReference type="GO" id="GO:0006954">
    <property type="term" value="P:inflammatory response"/>
    <property type="evidence" value="ECO:0007669"/>
    <property type="project" value="Ensembl"/>
</dbReference>
<proteinExistence type="inferred from homology"/>
<comment type="catalytic activity">
    <reaction evidence="3 24">
        <text>an L-aminoacyl-L-amino acid + H2O = 2 an L-alpha-amino acid</text>
        <dbReference type="Rhea" id="RHEA:48940"/>
        <dbReference type="ChEBI" id="CHEBI:15377"/>
        <dbReference type="ChEBI" id="CHEBI:59869"/>
        <dbReference type="ChEBI" id="CHEBI:77460"/>
        <dbReference type="EC" id="3.4.13.19"/>
    </reaction>
</comment>
<dbReference type="GO" id="GO:0050667">
    <property type="term" value="P:homocysteine metabolic process"/>
    <property type="evidence" value="ECO:0007669"/>
    <property type="project" value="Ensembl"/>
</dbReference>
<dbReference type="GO" id="GO:0030054">
    <property type="term" value="C:cell junction"/>
    <property type="evidence" value="ECO:0007669"/>
    <property type="project" value="Ensembl"/>
</dbReference>
<dbReference type="Pfam" id="PF01244">
    <property type="entry name" value="Peptidase_M19"/>
    <property type="match status" value="1"/>
</dbReference>
<dbReference type="GO" id="GO:0030593">
    <property type="term" value="P:neutrophil chemotaxis"/>
    <property type="evidence" value="ECO:0007669"/>
    <property type="project" value="Ensembl"/>
</dbReference>
<comment type="catalytic activity">
    <reaction evidence="2">
        <text>a beta-lactam + H2O = a substituted beta-amino acid</text>
        <dbReference type="Rhea" id="RHEA:20401"/>
        <dbReference type="ChEBI" id="CHEBI:15377"/>
        <dbReference type="ChEBI" id="CHEBI:35627"/>
        <dbReference type="ChEBI" id="CHEBI:140347"/>
        <dbReference type="EC" id="3.5.2.6"/>
    </reaction>
</comment>
<dbReference type="CDD" id="cd01301">
    <property type="entry name" value="rDP_like"/>
    <property type="match status" value="1"/>
</dbReference>
<comment type="similarity">
    <text evidence="24">Belongs to the metallo-dependent hydrolases superfamily. Peptidase M19 family.</text>
</comment>
<reference evidence="25" key="1">
    <citation type="submission" date="2020-11" db="EMBL/GenBank/DDBJ databases">
        <title>Gallus gallus (Chicken) genome, bGalGal1, GRCg7b, maternal haplotype autosomes + Z &amp; W.</title>
        <authorList>
            <person name="Warren W."/>
            <person name="Formenti G."/>
            <person name="Fedrigo O."/>
            <person name="Haase B."/>
            <person name="Mountcastle J."/>
            <person name="Balacco J."/>
            <person name="Tracey A."/>
            <person name="Schneider V."/>
            <person name="Okimoto R."/>
            <person name="Cheng H."/>
            <person name="Hawken R."/>
            <person name="Howe K."/>
            <person name="Jarvis E.D."/>
        </authorList>
    </citation>
    <scope>NUCLEOTIDE SEQUENCE [LARGE SCALE GENOMIC DNA]</scope>
    <source>
        <strain evidence="25">Broiler</strain>
    </source>
</reference>
<evidence type="ECO:0000256" key="6">
    <source>
        <dbReference type="ARBA" id="ARBA00011748"/>
    </source>
</evidence>
<comment type="subcellular location">
    <subcellularLocation>
        <location evidence="5">Apical cell membrane</location>
        <topology evidence="5">Lipid-anchor</topology>
        <topology evidence="5">GPI-anchor</topology>
    </subcellularLocation>
    <subcellularLocation>
        <location evidence="24">Membrane</location>
        <topology evidence="24">Lipid-anchor</topology>
        <topology evidence="24">GPI-anchor</topology>
    </subcellularLocation>
</comment>
<keyword evidence="11" id="KW-0732">Signal</keyword>
<keyword evidence="7" id="KW-1003">Cell membrane</keyword>
<keyword evidence="17" id="KW-0472">Membrane</keyword>
<evidence type="ECO:0000313" key="26">
    <source>
        <dbReference type="Proteomes" id="UP000000539"/>
    </source>
</evidence>
<evidence type="ECO:0000256" key="15">
    <source>
        <dbReference type="ARBA" id="ARBA00023049"/>
    </source>
</evidence>
<keyword evidence="26" id="KW-1185">Reference proteome</keyword>
<dbReference type="GO" id="GO:0030336">
    <property type="term" value="P:negative regulation of cell migration"/>
    <property type="evidence" value="ECO:0007669"/>
    <property type="project" value="Ensembl"/>
</dbReference>
<evidence type="ECO:0000256" key="8">
    <source>
        <dbReference type="ARBA" id="ARBA00022622"/>
    </source>
</evidence>
<evidence type="ECO:0000313" key="25">
    <source>
        <dbReference type="Ensembl" id="ENSGALP00010010708.1"/>
    </source>
</evidence>
<sequence>MSASVSPDSTGTAGRATTMLCPGPRSRVAEAWSCGVPWCLAPSRRHDGGWLWGGRSPFQPRAARKLEHIFQSHNGEQLPECPRAGGSVGALSRIAQQQGSDLIPPPARRARMLRRIVLLLCLLLPCSGQTLQQEAERIMNATPVIDGHNDLPWQLLKLFNNQLLLPASNLTQLNSTHTNIPKLNTGHVGGQFWSVYVPCDTQNKDAVKRTLEQIDVVHRMCELYPDTFACVVDSAGIEQAFQNKKVASLIGVEGGHSIDSSLGVLRTFYRLGVRYMTLTHSCNTPWADNWLVDTDEEQPVHHGLTAFGKMVLEEMNRLGMIIDLAHVSVETMKMALNVSKAPVIFSHSSAYGICPHARNVPDDVLQMVNSTGSLVMVNFYNQYVTCSNTATLADVADHMDYVKKVAGVESVGFGGDYDGVTGLPTGLEDVSKYPALVAELLARNWTEQEVSAALANNLLRVFKRVETVKASLQGTLPLEEPIALEQLEGQCRTSYGYTTSTTTDASPALPLPAALVLALPLLSTLLP</sequence>
<evidence type="ECO:0000256" key="16">
    <source>
        <dbReference type="ARBA" id="ARBA00023098"/>
    </source>
</evidence>
<keyword evidence="10 24" id="KW-0479">Metal-binding</keyword>
<organism evidence="25 26">
    <name type="scientific">Gallus gallus</name>
    <name type="common">Chicken</name>
    <dbReference type="NCBI Taxonomy" id="9031"/>
    <lineage>
        <taxon>Eukaryota</taxon>
        <taxon>Metazoa</taxon>
        <taxon>Chordata</taxon>
        <taxon>Craniata</taxon>
        <taxon>Vertebrata</taxon>
        <taxon>Euteleostomi</taxon>
        <taxon>Archelosauria</taxon>
        <taxon>Archosauria</taxon>
        <taxon>Dinosauria</taxon>
        <taxon>Saurischia</taxon>
        <taxon>Theropoda</taxon>
        <taxon>Coelurosauria</taxon>
        <taxon>Aves</taxon>
        <taxon>Neognathae</taxon>
        <taxon>Galloanserae</taxon>
        <taxon>Galliformes</taxon>
        <taxon>Phasianidae</taxon>
        <taxon>Phasianinae</taxon>
        <taxon>Gallus</taxon>
    </lineage>
</organism>
<evidence type="ECO:0000256" key="19">
    <source>
        <dbReference type="ARBA" id="ARBA00023180"/>
    </source>
</evidence>
<keyword evidence="14 24" id="KW-0224">Dipeptidase</keyword>
<dbReference type="InterPro" id="IPR008257">
    <property type="entry name" value="Pept_M19"/>
</dbReference>
<keyword evidence="20" id="KW-0449">Lipoprotein</keyword>
<keyword evidence="16" id="KW-0443">Lipid metabolism</keyword>
<dbReference type="PANTHER" id="PTHR10443">
    <property type="entry name" value="MICROSOMAL DIPEPTIDASE"/>
    <property type="match status" value="1"/>
</dbReference>
<dbReference type="GO" id="GO:0006751">
    <property type="term" value="P:glutathione catabolic process"/>
    <property type="evidence" value="ECO:0007669"/>
    <property type="project" value="Ensembl"/>
</dbReference>
<keyword evidence="8 24" id="KW-0336">GPI-anchor</keyword>
<dbReference type="PROSITE" id="PS51365">
    <property type="entry name" value="RENAL_DIPEPTIDASE_2"/>
    <property type="match status" value="1"/>
</dbReference>
<dbReference type="GO" id="GO:0016999">
    <property type="term" value="P:antibiotic metabolic process"/>
    <property type="evidence" value="ECO:0007669"/>
    <property type="project" value="Ensembl"/>
</dbReference>
<evidence type="ECO:0000256" key="7">
    <source>
        <dbReference type="ARBA" id="ARBA00022475"/>
    </source>
</evidence>
<keyword evidence="15 24" id="KW-0482">Metalloprotease</keyword>
<dbReference type="GO" id="GO:1901749">
    <property type="term" value="P:leukotriene D4 catabolic process"/>
    <property type="evidence" value="ECO:0007669"/>
    <property type="project" value="Ensembl"/>
</dbReference>
<keyword evidence="13 24" id="KW-0862">Zinc</keyword>
<evidence type="ECO:0000256" key="22">
    <source>
        <dbReference type="ARBA" id="ARBA00048210"/>
    </source>
</evidence>
<name>A0A8V0XR67_CHICK</name>
<dbReference type="AlphaFoldDB" id="A0A8V0XR67"/>
<evidence type="ECO:0000256" key="13">
    <source>
        <dbReference type="ARBA" id="ARBA00022833"/>
    </source>
</evidence>
<evidence type="ECO:0000256" key="24">
    <source>
        <dbReference type="RuleBase" id="RU341113"/>
    </source>
</evidence>
<keyword evidence="9 24" id="KW-0645">Protease</keyword>
<dbReference type="GO" id="GO:0008270">
    <property type="term" value="F:zinc ion binding"/>
    <property type="evidence" value="ECO:0007669"/>
    <property type="project" value="Ensembl"/>
</dbReference>
<accession>A0A8V0XR67</accession>
<evidence type="ECO:0000256" key="3">
    <source>
        <dbReference type="ARBA" id="ARBA00001670"/>
    </source>
</evidence>
<reference evidence="25" key="3">
    <citation type="submission" date="2025-09" db="UniProtKB">
        <authorList>
            <consortium name="Ensembl"/>
        </authorList>
    </citation>
    <scope>IDENTIFICATION</scope>
    <source>
        <strain evidence="25">broiler</strain>
    </source>
</reference>
<evidence type="ECO:0000256" key="14">
    <source>
        <dbReference type="ARBA" id="ARBA00022997"/>
    </source>
</evidence>
<dbReference type="GO" id="GO:0008800">
    <property type="term" value="F:beta-lactamase activity"/>
    <property type="evidence" value="ECO:0007669"/>
    <property type="project" value="UniProtKB-EC"/>
</dbReference>
<evidence type="ECO:0000256" key="20">
    <source>
        <dbReference type="ARBA" id="ARBA00023288"/>
    </source>
</evidence>
<dbReference type="GO" id="GO:0016805">
    <property type="term" value="F:dipeptidase activity"/>
    <property type="evidence" value="ECO:0000318"/>
    <property type="project" value="GO_Central"/>
</dbReference>
<comment type="catalytic activity">
    <reaction evidence="1">
        <text>glycyldehydrophenylalanine + H2O = 2,3-didehydrophenylalanine + glycine</text>
        <dbReference type="Rhea" id="RHEA:62704"/>
        <dbReference type="ChEBI" id="CHEBI:15377"/>
        <dbReference type="ChEBI" id="CHEBI:57305"/>
        <dbReference type="ChEBI" id="CHEBI:145925"/>
        <dbReference type="ChEBI" id="CHEBI:145926"/>
    </reaction>
</comment>
<keyword evidence="19" id="KW-0325">Glycoprotein</keyword>
<comment type="cofactor">
    <cofactor evidence="4 24">
        <name>Zn(2+)</name>
        <dbReference type="ChEBI" id="CHEBI:29105"/>
    </cofactor>
</comment>
<dbReference type="InterPro" id="IPR032466">
    <property type="entry name" value="Metal_Hydrolase"/>
</dbReference>
<dbReference type="PROSITE" id="PS00869">
    <property type="entry name" value="RENAL_DIPEPTIDASE_1"/>
    <property type="match status" value="1"/>
</dbReference>
<dbReference type="FunCoup" id="A0A8V0XR67">
    <property type="interactions" value="2"/>
</dbReference>
<evidence type="ECO:0000256" key="11">
    <source>
        <dbReference type="ARBA" id="ARBA00022729"/>
    </source>
</evidence>
<dbReference type="GO" id="GO:0006508">
    <property type="term" value="P:proteolysis"/>
    <property type="evidence" value="ECO:0007669"/>
    <property type="project" value="UniProtKB-KW"/>
</dbReference>
<comment type="catalytic activity">
    <reaction evidence="23">
        <text>L-cystine-bis-glycine + 2 H2O = L-cystine + 2 glycine</text>
        <dbReference type="Rhea" id="RHEA:60520"/>
        <dbReference type="ChEBI" id="CHEBI:15377"/>
        <dbReference type="ChEBI" id="CHEBI:35491"/>
        <dbReference type="ChEBI" id="CHEBI:57305"/>
        <dbReference type="ChEBI" id="CHEBI:143812"/>
    </reaction>
</comment>
<evidence type="ECO:0000256" key="17">
    <source>
        <dbReference type="ARBA" id="ARBA00023136"/>
    </source>
</evidence>
<evidence type="ECO:0000256" key="4">
    <source>
        <dbReference type="ARBA" id="ARBA00001947"/>
    </source>
</evidence>
<dbReference type="GeneTree" id="ENSGT00940000159615"/>
<gene>
    <name evidence="25" type="primary">DPEP1</name>
</gene>
<evidence type="ECO:0000256" key="2">
    <source>
        <dbReference type="ARBA" id="ARBA00001526"/>
    </source>
</evidence>
<dbReference type="InterPro" id="IPR000180">
    <property type="entry name" value="Dipep_AS"/>
</dbReference>
<evidence type="ECO:0000256" key="1">
    <source>
        <dbReference type="ARBA" id="ARBA00000437"/>
    </source>
</evidence>
<evidence type="ECO:0000256" key="18">
    <source>
        <dbReference type="ARBA" id="ARBA00023157"/>
    </source>
</evidence>
<dbReference type="GO" id="GO:0070573">
    <property type="term" value="F:metallodipeptidase activity"/>
    <property type="evidence" value="ECO:0007669"/>
    <property type="project" value="Ensembl"/>
</dbReference>
<dbReference type="FunFam" id="3.20.20.140:FF:000030">
    <property type="entry name" value="Dipeptidase"/>
    <property type="match status" value="1"/>
</dbReference>
<comment type="function">
    <text evidence="21">Independently of its dipeptidase activity, acts as an adhesion receptor for neutrophil recruitment from bloodstream into inflamed lungs and liver.</text>
</comment>
<evidence type="ECO:0000256" key="9">
    <source>
        <dbReference type="ARBA" id="ARBA00022670"/>
    </source>
</evidence>
<dbReference type="EC" id="3.4.13.19" evidence="24"/>
<dbReference type="OrthoDB" id="445695at2759"/>
<dbReference type="GO" id="GO:0005654">
    <property type="term" value="C:nucleoplasm"/>
    <property type="evidence" value="ECO:0007669"/>
    <property type="project" value="Ensembl"/>
</dbReference>
<keyword evidence="18 24" id="KW-1015">Disulfide bond</keyword>
<dbReference type="Gene3D" id="3.20.20.140">
    <property type="entry name" value="Metal-dependent hydrolases"/>
    <property type="match status" value="1"/>
</dbReference>
<protein>
    <recommendedName>
        <fullName evidence="24">Dipeptidase</fullName>
        <ecNumber evidence="24">3.4.13.19</ecNumber>
    </recommendedName>
</protein>
<evidence type="ECO:0000256" key="21">
    <source>
        <dbReference type="ARBA" id="ARBA00029402"/>
    </source>
</evidence>
<evidence type="ECO:0000256" key="12">
    <source>
        <dbReference type="ARBA" id="ARBA00022801"/>
    </source>
</evidence>
<comment type="subunit">
    <text evidence="6 24">Homodimer; disulfide-linked.</text>
</comment>
<evidence type="ECO:0000256" key="10">
    <source>
        <dbReference type="ARBA" id="ARBA00022723"/>
    </source>
</evidence>
<evidence type="ECO:0000256" key="5">
    <source>
        <dbReference type="ARBA" id="ARBA00004303"/>
    </source>
</evidence>
<dbReference type="GO" id="GO:0005886">
    <property type="term" value="C:plasma membrane"/>
    <property type="evidence" value="ECO:0000318"/>
    <property type="project" value="GO_Central"/>
</dbReference>
<evidence type="ECO:0000256" key="23">
    <source>
        <dbReference type="ARBA" id="ARBA00048518"/>
    </source>
</evidence>
<dbReference type="SUPFAM" id="SSF51556">
    <property type="entry name" value="Metallo-dependent hydrolases"/>
    <property type="match status" value="1"/>
</dbReference>
<dbReference type="GO" id="GO:0072341">
    <property type="term" value="F:modified amino acid binding"/>
    <property type="evidence" value="ECO:0007669"/>
    <property type="project" value="Ensembl"/>
</dbReference>
<dbReference type="PANTHER" id="PTHR10443:SF38">
    <property type="entry name" value="DIPEPTIDASE 1"/>
    <property type="match status" value="1"/>
</dbReference>
<reference evidence="25" key="2">
    <citation type="submission" date="2025-08" db="UniProtKB">
        <authorList>
            <consortium name="Ensembl"/>
        </authorList>
    </citation>
    <scope>IDENTIFICATION</scope>
    <source>
        <strain evidence="25">broiler</strain>
    </source>
</reference>